<dbReference type="GO" id="GO:0000981">
    <property type="term" value="F:DNA-binding transcription factor activity, RNA polymerase II-specific"/>
    <property type="evidence" value="ECO:0007669"/>
    <property type="project" value="TreeGrafter"/>
</dbReference>
<evidence type="ECO:0000256" key="5">
    <source>
        <dbReference type="ARBA" id="ARBA00023242"/>
    </source>
</evidence>
<proteinExistence type="predicted"/>
<keyword evidence="5" id="KW-0539">Nucleus</keyword>
<evidence type="ECO:0000256" key="2">
    <source>
        <dbReference type="ARBA" id="ARBA00023015"/>
    </source>
</evidence>
<reference evidence="7" key="2">
    <citation type="submission" date="2014-03" db="EMBL/GenBank/DDBJ databases">
        <title>The whipworm genome and dual-species transcriptomics of an intimate host-pathogen interaction.</title>
        <authorList>
            <person name="Foth B.J."/>
            <person name="Tsai I.J."/>
            <person name="Reid A.J."/>
            <person name="Bancroft A.J."/>
            <person name="Nichol S."/>
            <person name="Tracey A."/>
            <person name="Holroyd N."/>
            <person name="Cotton J.A."/>
            <person name="Stanley E.J."/>
            <person name="Zarowiecki M."/>
            <person name="Liu J.Z."/>
            <person name="Huckvale T."/>
            <person name="Cooper P.J."/>
            <person name="Grencis R.K."/>
            <person name="Berriman M."/>
        </authorList>
    </citation>
    <scope>NUCLEOTIDE SEQUENCE [LARGE SCALE GENOMIC DNA]</scope>
</reference>
<dbReference type="SMART" id="SM00338">
    <property type="entry name" value="BRLZ"/>
    <property type="match status" value="1"/>
</dbReference>
<organism evidence="7 8">
    <name type="scientific">Trichuris trichiura</name>
    <name type="common">Whipworm</name>
    <name type="synonym">Trichocephalus trichiurus</name>
    <dbReference type="NCBI Taxonomy" id="36087"/>
    <lineage>
        <taxon>Eukaryota</taxon>
        <taxon>Metazoa</taxon>
        <taxon>Ecdysozoa</taxon>
        <taxon>Nematoda</taxon>
        <taxon>Enoplea</taxon>
        <taxon>Dorylaimia</taxon>
        <taxon>Trichinellida</taxon>
        <taxon>Trichuridae</taxon>
        <taxon>Trichuris</taxon>
    </lineage>
</organism>
<sequence length="91" mass="11136">MCEKEGIKMPLKFPLSKAEERIVKRIRRKIRNKRSAQESRKRKQAYVEALEKKVKCCALETQTWQNRVKMPRSKTPYVNLLLFRYSFFRWQ</sequence>
<dbReference type="Pfam" id="PF00170">
    <property type="entry name" value="bZIP_1"/>
    <property type="match status" value="1"/>
</dbReference>
<evidence type="ECO:0000256" key="3">
    <source>
        <dbReference type="ARBA" id="ARBA00023125"/>
    </source>
</evidence>
<dbReference type="InterPro" id="IPR051381">
    <property type="entry name" value="CREB_ATF_subfamily"/>
</dbReference>
<evidence type="ECO:0000256" key="1">
    <source>
        <dbReference type="ARBA" id="ARBA00004648"/>
    </source>
</evidence>
<dbReference type="GO" id="GO:0000978">
    <property type="term" value="F:RNA polymerase II cis-regulatory region sequence-specific DNA binding"/>
    <property type="evidence" value="ECO:0007669"/>
    <property type="project" value="TreeGrafter"/>
</dbReference>
<feature type="domain" description="BZIP" evidence="6">
    <location>
        <begin position="27"/>
        <end position="42"/>
    </location>
</feature>
<dbReference type="PROSITE" id="PS00036">
    <property type="entry name" value="BZIP_BASIC"/>
    <property type="match status" value="1"/>
</dbReference>
<dbReference type="PANTHER" id="PTHR45996:SF3">
    <property type="entry name" value="CREB-H TRANSCRIPTION FACTOR HOMOLOG LET-607"/>
    <property type="match status" value="1"/>
</dbReference>
<keyword evidence="8" id="KW-1185">Reference proteome</keyword>
<evidence type="ECO:0000259" key="6">
    <source>
        <dbReference type="PROSITE" id="PS00036"/>
    </source>
</evidence>
<accession>A0A077ZC38</accession>
<evidence type="ECO:0000256" key="4">
    <source>
        <dbReference type="ARBA" id="ARBA00023163"/>
    </source>
</evidence>
<dbReference type="EMBL" id="HG806247">
    <property type="protein sequence ID" value="CDW57972.1"/>
    <property type="molecule type" value="Genomic_DNA"/>
</dbReference>
<dbReference type="GO" id="GO:0005789">
    <property type="term" value="C:endoplasmic reticulum membrane"/>
    <property type="evidence" value="ECO:0007669"/>
    <property type="project" value="UniProtKB-SubCell"/>
</dbReference>
<dbReference type="PANTHER" id="PTHR45996">
    <property type="entry name" value="AGAP001464-PB"/>
    <property type="match status" value="1"/>
</dbReference>
<comment type="subcellular location">
    <subcellularLocation>
        <location evidence="1">Endoplasmic reticulum membrane</location>
        <topology evidence="1">Single-pass type II membrane protein</topology>
    </subcellularLocation>
</comment>
<dbReference type="GO" id="GO:0005634">
    <property type="term" value="C:nucleus"/>
    <property type="evidence" value="ECO:0007669"/>
    <property type="project" value="TreeGrafter"/>
</dbReference>
<dbReference type="AlphaFoldDB" id="A0A077ZC38"/>
<keyword evidence="2" id="KW-0805">Transcription regulation</keyword>
<name>A0A077ZC38_TRITR</name>
<keyword evidence="4" id="KW-0804">Transcription</keyword>
<dbReference type="InterPro" id="IPR046347">
    <property type="entry name" value="bZIP_sf"/>
</dbReference>
<gene>
    <name evidence="7" type="ORF">TTRE_0000627301</name>
</gene>
<evidence type="ECO:0000313" key="7">
    <source>
        <dbReference type="EMBL" id="CDW57972.1"/>
    </source>
</evidence>
<dbReference type="Proteomes" id="UP000030665">
    <property type="component" value="Unassembled WGS sequence"/>
</dbReference>
<dbReference type="OrthoDB" id="674948at2759"/>
<evidence type="ECO:0000313" key="8">
    <source>
        <dbReference type="Proteomes" id="UP000030665"/>
    </source>
</evidence>
<dbReference type="Gene3D" id="1.20.5.170">
    <property type="match status" value="1"/>
</dbReference>
<dbReference type="InterPro" id="IPR004827">
    <property type="entry name" value="bZIP"/>
</dbReference>
<protein>
    <submittedName>
        <fullName evidence="7">Cyclic AMP-responsive element-binding protein 3-l ike protein 4</fullName>
    </submittedName>
</protein>
<reference evidence="7" key="1">
    <citation type="submission" date="2014-01" db="EMBL/GenBank/DDBJ databases">
        <authorList>
            <person name="Aslett M."/>
        </authorList>
    </citation>
    <scope>NUCLEOTIDE SEQUENCE</scope>
</reference>
<dbReference type="SUPFAM" id="SSF57959">
    <property type="entry name" value="Leucine zipper domain"/>
    <property type="match status" value="1"/>
</dbReference>
<keyword evidence="3" id="KW-0238">DNA-binding</keyword>
<dbReference type="STRING" id="36087.A0A077ZC38"/>